<evidence type="ECO:0000313" key="1">
    <source>
        <dbReference type="EMBL" id="KAF8768936.1"/>
    </source>
</evidence>
<proteinExistence type="predicted"/>
<reference evidence="1" key="1">
    <citation type="submission" date="2020-07" db="EMBL/GenBank/DDBJ databases">
        <title>Genome sequence and genetic diversity analysis of an under-domesticated orphan crop, white fonio (Digitaria exilis).</title>
        <authorList>
            <person name="Bennetzen J.L."/>
            <person name="Chen S."/>
            <person name="Ma X."/>
            <person name="Wang X."/>
            <person name="Yssel A.E.J."/>
            <person name="Chaluvadi S.R."/>
            <person name="Johnson M."/>
            <person name="Gangashetty P."/>
            <person name="Hamidou F."/>
            <person name="Sanogo M.D."/>
            <person name="Zwaenepoel A."/>
            <person name="Wallace J."/>
            <person name="Van De Peer Y."/>
            <person name="Van Deynze A."/>
        </authorList>
    </citation>
    <scope>NUCLEOTIDE SEQUENCE</scope>
    <source>
        <tissue evidence="1">Leaves</tissue>
    </source>
</reference>
<dbReference type="OrthoDB" id="682412at2759"/>
<protein>
    <submittedName>
        <fullName evidence="1">Uncharacterized protein</fullName>
    </submittedName>
</protein>
<evidence type="ECO:0000313" key="2">
    <source>
        <dbReference type="Proteomes" id="UP000636709"/>
    </source>
</evidence>
<sequence length="45" mass="5098">MLLVIWELWEERNARVFMHHGRSAPLIIESIKGKALVRIVAGDAA</sequence>
<comment type="caution">
    <text evidence="1">The sequence shown here is derived from an EMBL/GenBank/DDBJ whole genome shotgun (WGS) entry which is preliminary data.</text>
</comment>
<dbReference type="Proteomes" id="UP000636709">
    <property type="component" value="Unassembled WGS sequence"/>
</dbReference>
<accession>A0A835KRB2</accession>
<organism evidence="1 2">
    <name type="scientific">Digitaria exilis</name>
    <dbReference type="NCBI Taxonomy" id="1010633"/>
    <lineage>
        <taxon>Eukaryota</taxon>
        <taxon>Viridiplantae</taxon>
        <taxon>Streptophyta</taxon>
        <taxon>Embryophyta</taxon>
        <taxon>Tracheophyta</taxon>
        <taxon>Spermatophyta</taxon>
        <taxon>Magnoliopsida</taxon>
        <taxon>Liliopsida</taxon>
        <taxon>Poales</taxon>
        <taxon>Poaceae</taxon>
        <taxon>PACMAD clade</taxon>
        <taxon>Panicoideae</taxon>
        <taxon>Panicodae</taxon>
        <taxon>Paniceae</taxon>
        <taxon>Anthephorinae</taxon>
        <taxon>Digitaria</taxon>
    </lineage>
</organism>
<keyword evidence="2" id="KW-1185">Reference proteome</keyword>
<gene>
    <name evidence="1" type="ORF">HU200_007109</name>
</gene>
<name>A0A835KRB2_9POAL</name>
<dbReference type="AlphaFoldDB" id="A0A835KRB2"/>
<dbReference type="EMBL" id="JACEFO010000493">
    <property type="protein sequence ID" value="KAF8768936.1"/>
    <property type="molecule type" value="Genomic_DNA"/>
</dbReference>